<sequence>MNSTFFKWFKALLLLLTVVSLAVFGWAANKGLDVSDESFYLLNYRYADTYHASFSSFHLIINTMLGGHEFSIAGYRIIYLFIMALQTAVFTYGFGKWLESEVGGRVQRITAGGYSIIFCYFLLATFAIFSWAPRTLSYNGINSLVIYASAGLLLFALSRPSRDRLALLALVLAGVLLPFGFFTKISAAVLCLGWHGLMLLLVRRPRVGELLIFIALPLALGIGVGTLLYFGTVQSYADWWLNFNREMKVIVKVGYGPGQMVRRYLADALHVLLFVLWPGLPLLGACVLLTGKRTNGARKPLALYGIAAVLLLVFACLCVYYNVFDHAYRNADATTRLLFLFLVAVAIVWFRRQSATLALRFSEIVVLIWLLALPAVAAFGTANSLLTNVLNDIVAWFAILLFFAFRLLSASRPEAAEGALPTAPLLAPNQRRVLYALLMLPALYVFEQAMWGSIFRPYMLPDNLLTQTEQLKAPGVRGKFYVDARFRTFVAELYATLQRGGYQHGQSIVALNDMPGLVYLMNGWSPNAPWYFSFAFERNIHALSLNPANIKGSYLLLNKALSSQEQQELQAHGLNYPTGYQLLGQLANPYNVFNADQTTVWVYAPVERR</sequence>
<organism evidence="2 3">
    <name type="scientific">Hymenobacter aranciens</name>
    <dbReference type="NCBI Taxonomy" id="3063996"/>
    <lineage>
        <taxon>Bacteria</taxon>
        <taxon>Pseudomonadati</taxon>
        <taxon>Bacteroidota</taxon>
        <taxon>Cytophagia</taxon>
        <taxon>Cytophagales</taxon>
        <taxon>Hymenobacteraceae</taxon>
        <taxon>Hymenobacter</taxon>
    </lineage>
</organism>
<keyword evidence="3" id="KW-1185">Reference proteome</keyword>
<dbReference type="EMBL" id="JAUQSY010000003">
    <property type="protein sequence ID" value="MDO7874167.1"/>
    <property type="molecule type" value="Genomic_DNA"/>
</dbReference>
<feature type="transmembrane region" description="Helical" evidence="1">
    <location>
        <begin position="393"/>
        <end position="411"/>
    </location>
</feature>
<feature type="transmembrane region" description="Helical" evidence="1">
    <location>
        <begin position="268"/>
        <end position="289"/>
    </location>
</feature>
<feature type="transmembrane region" description="Helical" evidence="1">
    <location>
        <begin position="432"/>
        <end position="451"/>
    </location>
</feature>
<dbReference type="RefSeq" id="WP_305005483.1">
    <property type="nucleotide sequence ID" value="NZ_JAUQSY010000003.1"/>
</dbReference>
<evidence type="ECO:0000256" key="1">
    <source>
        <dbReference type="SAM" id="Phobius"/>
    </source>
</evidence>
<evidence type="ECO:0000313" key="3">
    <source>
        <dbReference type="Proteomes" id="UP001176429"/>
    </source>
</evidence>
<feature type="transmembrane region" description="Helical" evidence="1">
    <location>
        <begin position="364"/>
        <end position="387"/>
    </location>
</feature>
<protein>
    <recommendedName>
        <fullName evidence="4">Glycosyltransferase RgtA/B/C/D-like domain-containing protein</fullName>
    </recommendedName>
</protein>
<name>A0ABT9BAW5_9BACT</name>
<feature type="transmembrane region" description="Helical" evidence="1">
    <location>
        <begin position="114"/>
        <end position="132"/>
    </location>
</feature>
<feature type="transmembrane region" description="Helical" evidence="1">
    <location>
        <begin position="73"/>
        <end position="94"/>
    </location>
</feature>
<evidence type="ECO:0000313" key="2">
    <source>
        <dbReference type="EMBL" id="MDO7874167.1"/>
    </source>
</evidence>
<proteinExistence type="predicted"/>
<feature type="transmembrane region" description="Helical" evidence="1">
    <location>
        <begin position="301"/>
        <end position="323"/>
    </location>
</feature>
<comment type="caution">
    <text evidence="2">The sequence shown here is derived from an EMBL/GenBank/DDBJ whole genome shotgun (WGS) entry which is preliminary data.</text>
</comment>
<feature type="transmembrane region" description="Helical" evidence="1">
    <location>
        <begin position="138"/>
        <end position="158"/>
    </location>
</feature>
<dbReference type="Proteomes" id="UP001176429">
    <property type="component" value="Unassembled WGS sequence"/>
</dbReference>
<gene>
    <name evidence="2" type="ORF">Q5H93_05435</name>
</gene>
<feature type="transmembrane region" description="Helical" evidence="1">
    <location>
        <begin position="210"/>
        <end position="231"/>
    </location>
</feature>
<reference evidence="2" key="1">
    <citation type="submission" date="2023-07" db="EMBL/GenBank/DDBJ databases">
        <authorList>
            <person name="Kim M.K."/>
        </authorList>
    </citation>
    <scope>NUCLEOTIDE SEQUENCE</scope>
    <source>
        <strain evidence="2">ASUV-10-1</strain>
    </source>
</reference>
<keyword evidence="1" id="KW-0472">Membrane</keyword>
<feature type="transmembrane region" description="Helical" evidence="1">
    <location>
        <begin position="335"/>
        <end position="352"/>
    </location>
</feature>
<keyword evidence="1" id="KW-0812">Transmembrane</keyword>
<keyword evidence="1" id="KW-1133">Transmembrane helix</keyword>
<evidence type="ECO:0008006" key="4">
    <source>
        <dbReference type="Google" id="ProtNLM"/>
    </source>
</evidence>
<feature type="transmembrane region" description="Helical" evidence="1">
    <location>
        <begin position="165"/>
        <end position="181"/>
    </location>
</feature>
<accession>A0ABT9BAW5</accession>